<name>A0A433WDI8_9BACT</name>
<reference evidence="1" key="1">
    <citation type="submission" date="2020-05" db="EMBL/GenBank/DDBJ databases">
        <title>Chitinophaga laudate sp. nov., isolated from a tropical peat swamp.</title>
        <authorList>
            <person name="Goh C.B.S."/>
            <person name="Lee M.S."/>
            <person name="Parimannan S."/>
            <person name="Pasbakhsh P."/>
            <person name="Yule C.M."/>
            <person name="Rajandas H."/>
            <person name="Loke S."/>
            <person name="Croft L."/>
            <person name="Tan J.B.L."/>
        </authorList>
    </citation>
    <scope>NUCLEOTIDE SEQUENCE</scope>
    <source>
        <strain evidence="1">Mgbs1</strain>
    </source>
</reference>
<organism evidence="1 2">
    <name type="scientific">Chitinophaga solisilvae</name>
    <dbReference type="NCBI Taxonomy" id="1233460"/>
    <lineage>
        <taxon>Bacteria</taxon>
        <taxon>Pseudomonadati</taxon>
        <taxon>Bacteroidota</taxon>
        <taxon>Chitinophagia</taxon>
        <taxon>Chitinophagales</taxon>
        <taxon>Chitinophagaceae</taxon>
        <taxon>Chitinophaga</taxon>
    </lineage>
</organism>
<dbReference type="Gene3D" id="1.10.287.130">
    <property type="match status" value="1"/>
</dbReference>
<dbReference type="RefSeq" id="WP_127042625.1">
    <property type="nucleotide sequence ID" value="NZ_JAABOK010000002.1"/>
</dbReference>
<dbReference type="GO" id="GO:0016301">
    <property type="term" value="F:kinase activity"/>
    <property type="evidence" value="ECO:0007669"/>
    <property type="project" value="UniProtKB-KW"/>
</dbReference>
<keyword evidence="1" id="KW-0418">Kinase</keyword>
<keyword evidence="1" id="KW-0808">Transferase</keyword>
<evidence type="ECO:0000313" key="1">
    <source>
        <dbReference type="EMBL" id="NSL88500.1"/>
    </source>
</evidence>
<comment type="caution">
    <text evidence="1">The sequence shown here is derived from an EMBL/GenBank/DDBJ whole genome shotgun (WGS) entry which is preliminary data.</text>
</comment>
<dbReference type="EMBL" id="RIAR02000001">
    <property type="protein sequence ID" value="NSL88500.1"/>
    <property type="molecule type" value="Genomic_DNA"/>
</dbReference>
<accession>A0A433WDI8</accession>
<dbReference type="SUPFAM" id="SSF55874">
    <property type="entry name" value="ATPase domain of HSP90 chaperone/DNA topoisomerase II/histidine kinase"/>
    <property type="match status" value="1"/>
</dbReference>
<dbReference type="OrthoDB" id="1301080at2"/>
<gene>
    <name evidence="1" type="ORF">ECE50_016790</name>
</gene>
<dbReference type="InterPro" id="IPR011990">
    <property type="entry name" value="TPR-like_helical_dom_sf"/>
</dbReference>
<dbReference type="Gene3D" id="1.25.40.10">
    <property type="entry name" value="Tetratricopeptide repeat domain"/>
    <property type="match status" value="1"/>
</dbReference>
<evidence type="ECO:0000313" key="2">
    <source>
        <dbReference type="Proteomes" id="UP000281028"/>
    </source>
</evidence>
<dbReference type="InterPro" id="IPR036890">
    <property type="entry name" value="HATPase_C_sf"/>
</dbReference>
<protein>
    <submittedName>
        <fullName evidence="1">HAMP domain-containing histidine kinase</fullName>
    </submittedName>
</protein>
<dbReference type="AlphaFoldDB" id="A0A433WDI8"/>
<proteinExistence type="predicted"/>
<dbReference type="Proteomes" id="UP000281028">
    <property type="component" value="Unassembled WGS sequence"/>
</dbReference>
<keyword evidence="2" id="KW-1185">Reference proteome</keyword>
<sequence length="635" mass="72707">MIKAYIHTRYIAVFLTAWLLVFQDTTAQIRRTPQLPLLQAQLAQQQDSAGYVAVLGKIAALYAVISLDSCFKYSLQVRDISMRQHNAKGLADANDLISFYYALKTDFTIAGIYGYKALQLHQQLGDSARMAKTLSNIYLFYRNLGRAGDANNYFYRAFHLAARLPPEQDSVYGILLVNYVMRFYKDSTRADSVQWAIKEGRRVAEKYPFNKQIFYVEAYDADNLVRQGRGREAEEKMYYLADIALQRGMPYVAMDMYGKLDDFQRLGYFADSTRYQERAYQLGIQTGSIELNLYWVARLYDYYRKHRQPDKVVYYSNEIMRLAAQSRYQAASRDINYIGFFLKEQALQSLAMKNSVRQQLLEKAQAENKNKGLLTIGLFTVTALLLLLLLSHYWHYRRKRQQERAMEKSYDAIAATNAALVENDEFKNKLLTILANDFRAPLHHIVEVAAQLKTGMLAQSEVVTLLKQIAGASRKTLDAFDTILKWIRLQLSGFAYKAVPCLLPAAVISALEIHKADIQEKGLTVINRIPAGLEVPADEEMLRVVNVLLLQVAIITAAPGSLLIISSQKKYEKTIVNIIINAGERVGEKLLVLQQWEENTFALGLVISRDFIHKMDGTFHMEEQVEKYLIFEYCL</sequence>